<dbReference type="SUPFAM" id="SSF82771">
    <property type="entry name" value="GIY-YIG endonuclease"/>
    <property type="match status" value="1"/>
</dbReference>
<sequence length="88" mass="10322">MFWVYVLTNSQNGKKYIGQTSDLELRLQRHNGLLPSKKKSFTSLNKAGGTWIITYKEEYKTRQETLKREKYLKSHAGRDWLGEIISGR</sequence>
<dbReference type="Pfam" id="PF01541">
    <property type="entry name" value="GIY-YIG"/>
    <property type="match status" value="1"/>
</dbReference>
<proteinExistence type="predicted"/>
<dbReference type="InterPro" id="IPR035901">
    <property type="entry name" value="GIY-YIG_endonuc_sf"/>
</dbReference>
<gene>
    <name evidence="2" type="ORF">A2690_03205</name>
</gene>
<dbReference type="InterPro" id="IPR000305">
    <property type="entry name" value="GIY-YIG_endonuc"/>
</dbReference>
<name>A0A1F7GBD3_9BACT</name>
<comment type="caution">
    <text evidence="2">The sequence shown here is derived from an EMBL/GenBank/DDBJ whole genome shotgun (WGS) entry which is preliminary data.</text>
</comment>
<feature type="domain" description="GIY-YIG" evidence="1">
    <location>
        <begin position="1"/>
        <end position="84"/>
    </location>
</feature>
<evidence type="ECO:0000313" key="3">
    <source>
        <dbReference type="Proteomes" id="UP000178372"/>
    </source>
</evidence>
<dbReference type="AlphaFoldDB" id="A0A1F7GBD3"/>
<evidence type="ECO:0000313" key="2">
    <source>
        <dbReference type="EMBL" id="OGK16220.1"/>
    </source>
</evidence>
<reference evidence="2 3" key="1">
    <citation type="journal article" date="2016" name="Nat. Commun.">
        <title>Thousands of microbial genomes shed light on interconnected biogeochemical processes in an aquifer system.</title>
        <authorList>
            <person name="Anantharaman K."/>
            <person name="Brown C.T."/>
            <person name="Hug L.A."/>
            <person name="Sharon I."/>
            <person name="Castelle C.J."/>
            <person name="Probst A.J."/>
            <person name="Thomas B.C."/>
            <person name="Singh A."/>
            <person name="Wilkins M.J."/>
            <person name="Karaoz U."/>
            <person name="Brodie E.L."/>
            <person name="Williams K.H."/>
            <person name="Hubbard S.S."/>
            <person name="Banfield J.F."/>
        </authorList>
    </citation>
    <scope>NUCLEOTIDE SEQUENCE [LARGE SCALE GENOMIC DNA]</scope>
</reference>
<organism evidence="2 3">
    <name type="scientific">Candidatus Roizmanbacteria bacterium RIFCSPHIGHO2_01_FULL_39_12b</name>
    <dbReference type="NCBI Taxonomy" id="1802030"/>
    <lineage>
        <taxon>Bacteria</taxon>
        <taxon>Candidatus Roizmaniibacteriota</taxon>
    </lineage>
</organism>
<dbReference type="EMBL" id="MFZF01000019">
    <property type="protein sequence ID" value="OGK16220.1"/>
    <property type="molecule type" value="Genomic_DNA"/>
</dbReference>
<dbReference type="SMART" id="SM00465">
    <property type="entry name" value="GIYc"/>
    <property type="match status" value="1"/>
</dbReference>
<evidence type="ECO:0000259" key="1">
    <source>
        <dbReference type="PROSITE" id="PS50164"/>
    </source>
</evidence>
<accession>A0A1F7GBD3</accession>
<dbReference type="Gene3D" id="3.40.1440.10">
    <property type="entry name" value="GIY-YIG endonuclease"/>
    <property type="match status" value="1"/>
</dbReference>
<dbReference type="Proteomes" id="UP000178372">
    <property type="component" value="Unassembled WGS sequence"/>
</dbReference>
<protein>
    <recommendedName>
        <fullName evidence="1">GIY-YIG domain-containing protein</fullName>
    </recommendedName>
</protein>
<dbReference type="PROSITE" id="PS50164">
    <property type="entry name" value="GIY_YIG"/>
    <property type="match status" value="1"/>
</dbReference>